<feature type="region of interest" description="Disordered" evidence="1">
    <location>
        <begin position="27"/>
        <end position="95"/>
    </location>
</feature>
<gene>
    <name evidence="3" type="ORF">IDH44_16305</name>
</gene>
<feature type="signal peptide" evidence="2">
    <location>
        <begin position="1"/>
        <end position="21"/>
    </location>
</feature>
<feature type="compositionally biased region" description="Basic and acidic residues" evidence="1">
    <location>
        <begin position="80"/>
        <end position="95"/>
    </location>
</feature>
<evidence type="ECO:0000313" key="4">
    <source>
        <dbReference type="Proteomes" id="UP000621560"/>
    </source>
</evidence>
<evidence type="ECO:0008006" key="5">
    <source>
        <dbReference type="Google" id="ProtNLM"/>
    </source>
</evidence>
<feature type="compositionally biased region" description="Low complexity" evidence="1">
    <location>
        <begin position="27"/>
        <end position="45"/>
    </location>
</feature>
<sequence length="246" mass="26410">MNRQKRVWLLAAAMVIVVLLAACSGNDNSSGGNETSGTGNTETNASGGGDNAGNTGNTDEEPAEDEPDATETDGNGDGDTTGKLEPDHPVGERPASESFELELEGMKEEKSAELAQGDGYSLYVFDIFAFDAEANKLMMDFNNDYHVEIVRMPADYNTDQLKQDAQQWLSEAGDPSELDAADVHPAIGDVQWAMRASSGELSREVLFKEIGGIGYQFNVNIPVGEANDGFATHAYTMLNTIENETN</sequence>
<reference evidence="3" key="1">
    <citation type="submission" date="2020-09" db="EMBL/GenBank/DDBJ databases">
        <title>A novel bacterium of genus Paenibacillus, isolated from South China Sea.</title>
        <authorList>
            <person name="Huang H."/>
            <person name="Mo K."/>
            <person name="Hu Y."/>
        </authorList>
    </citation>
    <scope>NUCLEOTIDE SEQUENCE</scope>
    <source>
        <strain evidence="3">IB182496</strain>
    </source>
</reference>
<evidence type="ECO:0000313" key="3">
    <source>
        <dbReference type="EMBL" id="MBD2846760.1"/>
    </source>
</evidence>
<protein>
    <recommendedName>
        <fullName evidence="5">Secreted protein</fullName>
    </recommendedName>
</protein>
<feature type="compositionally biased region" description="Acidic residues" evidence="1">
    <location>
        <begin position="58"/>
        <end position="76"/>
    </location>
</feature>
<dbReference type="AlphaFoldDB" id="A0A927BW64"/>
<dbReference type="Proteomes" id="UP000621560">
    <property type="component" value="Unassembled WGS sequence"/>
</dbReference>
<keyword evidence="2" id="KW-0732">Signal</keyword>
<evidence type="ECO:0000256" key="1">
    <source>
        <dbReference type="SAM" id="MobiDB-lite"/>
    </source>
</evidence>
<proteinExistence type="predicted"/>
<comment type="caution">
    <text evidence="3">The sequence shown here is derived from an EMBL/GenBank/DDBJ whole genome shotgun (WGS) entry which is preliminary data.</text>
</comment>
<feature type="chain" id="PRO_5038820793" description="Secreted protein" evidence="2">
    <location>
        <begin position="22"/>
        <end position="246"/>
    </location>
</feature>
<accession>A0A927BW64</accession>
<dbReference type="RefSeq" id="WP_190919440.1">
    <property type="nucleotide sequence ID" value="NZ_JACXIZ010000027.1"/>
</dbReference>
<keyword evidence="4" id="KW-1185">Reference proteome</keyword>
<organism evidence="3 4">
    <name type="scientific">Paenibacillus sabuli</name>
    <dbReference type="NCBI Taxonomy" id="2772509"/>
    <lineage>
        <taxon>Bacteria</taxon>
        <taxon>Bacillati</taxon>
        <taxon>Bacillota</taxon>
        <taxon>Bacilli</taxon>
        <taxon>Bacillales</taxon>
        <taxon>Paenibacillaceae</taxon>
        <taxon>Paenibacillus</taxon>
    </lineage>
</organism>
<name>A0A927BW64_9BACL</name>
<evidence type="ECO:0000256" key="2">
    <source>
        <dbReference type="SAM" id="SignalP"/>
    </source>
</evidence>
<dbReference type="PROSITE" id="PS51257">
    <property type="entry name" value="PROKAR_LIPOPROTEIN"/>
    <property type="match status" value="1"/>
</dbReference>
<dbReference type="EMBL" id="JACXIZ010000027">
    <property type="protein sequence ID" value="MBD2846760.1"/>
    <property type="molecule type" value="Genomic_DNA"/>
</dbReference>